<accession>A0A5C6GA52</accession>
<evidence type="ECO:0000313" key="3">
    <source>
        <dbReference type="EMBL" id="TWU74384.1"/>
    </source>
</evidence>
<dbReference type="GO" id="GO:0016787">
    <property type="term" value="F:hydrolase activity"/>
    <property type="evidence" value="ECO:0007669"/>
    <property type="project" value="UniProtKB-KW"/>
</dbReference>
<dbReference type="InterPro" id="IPR015797">
    <property type="entry name" value="NUDIX_hydrolase-like_dom_sf"/>
</dbReference>
<feature type="domain" description="Nudix hydrolase" evidence="2">
    <location>
        <begin position="48"/>
        <end position="216"/>
    </location>
</feature>
<dbReference type="Gene3D" id="3.90.79.10">
    <property type="entry name" value="Nucleoside Triphosphate Pyrophosphohydrolase"/>
    <property type="match status" value="1"/>
</dbReference>
<dbReference type="InterPro" id="IPR020084">
    <property type="entry name" value="NUDIX_hydrolase_CS"/>
</dbReference>
<dbReference type="AlphaFoldDB" id="A0A5C6GA52"/>
<dbReference type="Proteomes" id="UP000317257">
    <property type="component" value="Unassembled WGS sequence"/>
</dbReference>
<dbReference type="EMBL" id="SBHS01000011">
    <property type="protein sequence ID" value="TWU74384.1"/>
    <property type="molecule type" value="Genomic_DNA"/>
</dbReference>
<dbReference type="PROSITE" id="PS51462">
    <property type="entry name" value="NUDIX"/>
    <property type="match status" value="1"/>
</dbReference>
<keyword evidence="1" id="KW-0378">Hydrolase</keyword>
<evidence type="ECO:0000259" key="2">
    <source>
        <dbReference type="PROSITE" id="PS51462"/>
    </source>
</evidence>
<dbReference type="InterPro" id="IPR000086">
    <property type="entry name" value="NUDIX_hydrolase_dom"/>
</dbReference>
<comment type="caution">
    <text evidence="3">The sequence shown here is derived from an EMBL/GenBank/DDBJ whole genome shotgun (WGS) entry which is preliminary data.</text>
</comment>
<name>A0A5C6GA52_METRR</name>
<evidence type="ECO:0000313" key="4">
    <source>
        <dbReference type="Proteomes" id="UP000317257"/>
    </source>
</evidence>
<protein>
    <recommendedName>
        <fullName evidence="2">Nudix hydrolase domain-containing protein</fullName>
    </recommendedName>
</protein>
<sequence>MATNAPNGGIRIKSRTPLEHEIASRGATLSNNAFPPSQFIVRCAPSPALVISCGCIIVDPPARKIAILHDPHTNITQLPKGRKNINEDIHAAALREAHEETGIPVTPLPLRIATRATPTEDMLHLVGKTEEGFAEDVTTAVENCEPVAVCYYRCSGTLAYKLVFWYAARGDSSLRPVDGTKEAWEEQYQVEWVGARSAAARMTMIADGEVIDKVIHDMVASGYDV</sequence>
<dbReference type="PROSITE" id="PS00893">
    <property type="entry name" value="NUDIX_BOX"/>
    <property type="match status" value="1"/>
</dbReference>
<gene>
    <name evidence="3" type="ORF">ED733_002059</name>
</gene>
<evidence type="ECO:0000256" key="1">
    <source>
        <dbReference type="ARBA" id="ARBA00022801"/>
    </source>
</evidence>
<dbReference type="Pfam" id="PF00293">
    <property type="entry name" value="NUDIX"/>
    <property type="match status" value="1"/>
</dbReference>
<reference evidence="4" key="1">
    <citation type="submission" date="2018-12" db="EMBL/GenBank/DDBJ databases">
        <title>The complete genome of Metarhizium rileyi, a key fungal pathogen of Lepidoptera.</title>
        <authorList>
            <person name="Binneck E."/>
            <person name="Lastra C.C.L."/>
            <person name="Sosa-Gomez D.R."/>
        </authorList>
    </citation>
    <scope>NUCLEOTIDE SEQUENCE [LARGE SCALE GENOMIC DNA]</scope>
    <source>
        <strain evidence="4">Cep018-CH2</strain>
    </source>
</reference>
<dbReference type="SUPFAM" id="SSF55811">
    <property type="entry name" value="Nudix"/>
    <property type="match status" value="1"/>
</dbReference>
<organism evidence="3 4">
    <name type="scientific">Metarhizium rileyi (strain RCEF 4871)</name>
    <name type="common">Nomuraea rileyi</name>
    <dbReference type="NCBI Taxonomy" id="1649241"/>
    <lineage>
        <taxon>Eukaryota</taxon>
        <taxon>Fungi</taxon>
        <taxon>Dikarya</taxon>
        <taxon>Ascomycota</taxon>
        <taxon>Pezizomycotina</taxon>
        <taxon>Sordariomycetes</taxon>
        <taxon>Hypocreomycetidae</taxon>
        <taxon>Hypocreales</taxon>
        <taxon>Clavicipitaceae</taxon>
        <taxon>Metarhizium</taxon>
    </lineage>
</organism>
<proteinExistence type="predicted"/>